<accession>A0A1G8A8X4</accession>
<evidence type="ECO:0000256" key="1">
    <source>
        <dbReference type="SAM" id="Phobius"/>
    </source>
</evidence>
<feature type="transmembrane region" description="Helical" evidence="1">
    <location>
        <begin position="86"/>
        <end position="105"/>
    </location>
</feature>
<keyword evidence="1" id="KW-0812">Transmembrane</keyword>
<keyword evidence="3" id="KW-1185">Reference proteome</keyword>
<protein>
    <recommendedName>
        <fullName evidence="4">SMODS-associated and fused to various effectors domain-containing protein</fullName>
    </recommendedName>
</protein>
<gene>
    <name evidence="2" type="ORF">SAMN05421505_11261</name>
</gene>
<dbReference type="EMBL" id="FNCN01000012">
    <property type="protein sequence ID" value="SDH17368.1"/>
    <property type="molecule type" value="Genomic_DNA"/>
</dbReference>
<dbReference type="NCBIfam" id="NF033611">
    <property type="entry name" value="SAVED"/>
    <property type="match status" value="1"/>
</dbReference>
<dbReference type="InterPro" id="IPR040836">
    <property type="entry name" value="SAVED"/>
</dbReference>
<dbReference type="AlphaFoldDB" id="A0A1G8A8X4"/>
<evidence type="ECO:0000313" key="3">
    <source>
        <dbReference type="Proteomes" id="UP000198923"/>
    </source>
</evidence>
<organism evidence="2 3">
    <name type="scientific">Sinosporangium album</name>
    <dbReference type="NCBI Taxonomy" id="504805"/>
    <lineage>
        <taxon>Bacteria</taxon>
        <taxon>Bacillati</taxon>
        <taxon>Actinomycetota</taxon>
        <taxon>Actinomycetes</taxon>
        <taxon>Streptosporangiales</taxon>
        <taxon>Streptosporangiaceae</taxon>
        <taxon>Sinosporangium</taxon>
    </lineage>
</organism>
<name>A0A1G8A8X4_9ACTN</name>
<sequence length="381" mass="40524">MAWLCWLDYAAGVNPPERMIAVTGSEPTASPRLTVVGSADASGGSQGRWAAISDGTAQVTVGGVAAGGFGVEAAKSFLADEPAGRWWFVLAAAAGLALVALGLWLRNRARRRVQVGIVVTAIDARRGSARGRQLDQQAETYSRSTCTVTLKTSVELPSDGVWDRQLVDALADETLLAATMAERLTPDAVQINLIPTMPLHVAFWFGARLGYTHAREIVVHAIRQADGAPAYFPATSLRAIDSGNEPLTGDRLEAVEDGDPTKVAVALDLQDRGDQFFDQVLAACRRHGIGYLLRLRSTSPRLAEDNATFTGVVEQACRAWREAPLPSGARMGRHAIFLSGPVAIAVALGARLASPEHGRWTAFTFDPAGNTYEPFPAPASA</sequence>
<reference evidence="2 3" key="1">
    <citation type="submission" date="2016-10" db="EMBL/GenBank/DDBJ databases">
        <authorList>
            <person name="de Groot N.N."/>
        </authorList>
    </citation>
    <scope>NUCLEOTIDE SEQUENCE [LARGE SCALE GENOMIC DNA]</scope>
    <source>
        <strain evidence="2 3">CPCC 201354</strain>
    </source>
</reference>
<keyword evidence="1" id="KW-1133">Transmembrane helix</keyword>
<keyword evidence="1" id="KW-0472">Membrane</keyword>
<evidence type="ECO:0000313" key="2">
    <source>
        <dbReference type="EMBL" id="SDH17368.1"/>
    </source>
</evidence>
<evidence type="ECO:0008006" key="4">
    <source>
        <dbReference type="Google" id="ProtNLM"/>
    </source>
</evidence>
<proteinExistence type="predicted"/>
<dbReference type="Proteomes" id="UP000198923">
    <property type="component" value="Unassembled WGS sequence"/>
</dbReference>